<feature type="compositionally biased region" description="Basic and acidic residues" evidence="1">
    <location>
        <begin position="47"/>
        <end position="56"/>
    </location>
</feature>
<evidence type="ECO:0000313" key="2">
    <source>
        <dbReference type="EMBL" id="GGA85775.1"/>
    </source>
</evidence>
<name>A0ABQ1HRH3_9GAMM</name>
<sequence length="56" mass="6477">MTLALTPAQDFLARHRMVLFDVHLEHAQPDDPYRAADFQARPRHHDTRALRESLAA</sequence>
<dbReference type="RefSeq" id="WP_188664937.1">
    <property type="nucleotide sequence ID" value="NZ_BMKC01000003.1"/>
</dbReference>
<evidence type="ECO:0000256" key="1">
    <source>
        <dbReference type="SAM" id="MobiDB-lite"/>
    </source>
</evidence>
<dbReference type="EMBL" id="BMKC01000003">
    <property type="protein sequence ID" value="GGA85775.1"/>
    <property type="molecule type" value="Genomic_DNA"/>
</dbReference>
<keyword evidence="3" id="KW-1185">Reference proteome</keyword>
<accession>A0ABQ1HRH3</accession>
<proteinExistence type="predicted"/>
<gene>
    <name evidence="2" type="ORF">GCM10011521_25280</name>
</gene>
<reference evidence="3" key="1">
    <citation type="journal article" date="2019" name="Int. J. Syst. Evol. Microbiol.">
        <title>The Global Catalogue of Microorganisms (GCM) 10K type strain sequencing project: providing services to taxonomists for standard genome sequencing and annotation.</title>
        <authorList>
            <consortium name="The Broad Institute Genomics Platform"/>
            <consortium name="The Broad Institute Genome Sequencing Center for Infectious Disease"/>
            <person name="Wu L."/>
            <person name="Ma J."/>
        </authorList>
    </citation>
    <scope>NUCLEOTIDE SEQUENCE [LARGE SCALE GENOMIC DNA]</scope>
    <source>
        <strain evidence="3">CGMCC 1.15905</strain>
    </source>
</reference>
<organism evidence="2 3">
    <name type="scientific">Arenimonas soli</name>
    <dbReference type="NCBI Taxonomy" id="2269504"/>
    <lineage>
        <taxon>Bacteria</taxon>
        <taxon>Pseudomonadati</taxon>
        <taxon>Pseudomonadota</taxon>
        <taxon>Gammaproteobacteria</taxon>
        <taxon>Lysobacterales</taxon>
        <taxon>Lysobacteraceae</taxon>
        <taxon>Arenimonas</taxon>
    </lineage>
</organism>
<feature type="region of interest" description="Disordered" evidence="1">
    <location>
        <begin position="32"/>
        <end position="56"/>
    </location>
</feature>
<protein>
    <submittedName>
        <fullName evidence="2">Uncharacterized protein</fullName>
    </submittedName>
</protein>
<comment type="caution">
    <text evidence="2">The sequence shown here is derived from an EMBL/GenBank/DDBJ whole genome shotgun (WGS) entry which is preliminary data.</text>
</comment>
<evidence type="ECO:0000313" key="3">
    <source>
        <dbReference type="Proteomes" id="UP000623419"/>
    </source>
</evidence>
<dbReference type="Proteomes" id="UP000623419">
    <property type="component" value="Unassembled WGS sequence"/>
</dbReference>